<evidence type="ECO:0000313" key="3">
    <source>
        <dbReference type="Proteomes" id="UP000273500"/>
    </source>
</evidence>
<evidence type="ECO:0008006" key="4">
    <source>
        <dbReference type="Google" id="ProtNLM"/>
    </source>
</evidence>
<dbReference type="InterPro" id="IPR043131">
    <property type="entry name" value="BCAT-like_N"/>
</dbReference>
<evidence type="ECO:0000256" key="1">
    <source>
        <dbReference type="ARBA" id="ARBA00009320"/>
    </source>
</evidence>
<dbReference type="SUPFAM" id="SSF56752">
    <property type="entry name" value="D-aminoacid aminotransferase-like PLP-dependent enzymes"/>
    <property type="match status" value="1"/>
</dbReference>
<dbReference type="PANTHER" id="PTHR42743">
    <property type="entry name" value="AMINO-ACID AMINOTRANSFERASE"/>
    <property type="match status" value="1"/>
</dbReference>
<gene>
    <name evidence="2" type="ORF">EI291_04725</name>
</gene>
<dbReference type="EMBL" id="RWIT01000002">
    <property type="protein sequence ID" value="RSK49956.1"/>
    <property type="molecule type" value="Genomic_DNA"/>
</dbReference>
<proteinExistence type="inferred from homology"/>
<dbReference type="Pfam" id="PF01063">
    <property type="entry name" value="Aminotran_4"/>
    <property type="match status" value="1"/>
</dbReference>
<dbReference type="OrthoDB" id="9805628at2"/>
<dbReference type="InterPro" id="IPR036038">
    <property type="entry name" value="Aminotransferase-like"/>
</dbReference>
<keyword evidence="3" id="KW-1185">Reference proteome</keyword>
<dbReference type="AlphaFoldDB" id="A0A3R9PZZ1"/>
<name>A0A3R9PZZ1_9BACT</name>
<dbReference type="InterPro" id="IPR001544">
    <property type="entry name" value="Aminotrans_IV"/>
</dbReference>
<evidence type="ECO:0000313" key="2">
    <source>
        <dbReference type="EMBL" id="RSK49956.1"/>
    </source>
</evidence>
<dbReference type="InterPro" id="IPR043132">
    <property type="entry name" value="BCAT-like_C"/>
</dbReference>
<dbReference type="InterPro" id="IPR050571">
    <property type="entry name" value="Class-IV_PLP-Dep_Aminotrnsfr"/>
</dbReference>
<dbReference type="Gene3D" id="3.20.10.10">
    <property type="entry name" value="D-amino Acid Aminotransferase, subunit A, domain 2"/>
    <property type="match status" value="1"/>
</dbReference>
<protein>
    <recommendedName>
        <fullName evidence="4">Aminotransferase IV</fullName>
    </recommendedName>
</protein>
<accession>A0A3R9PZZ1</accession>
<dbReference type="GO" id="GO:0046394">
    <property type="term" value="P:carboxylic acid biosynthetic process"/>
    <property type="evidence" value="ECO:0007669"/>
    <property type="project" value="UniProtKB-ARBA"/>
</dbReference>
<dbReference type="Proteomes" id="UP000273500">
    <property type="component" value="Unassembled WGS sequence"/>
</dbReference>
<comment type="similarity">
    <text evidence="1">Belongs to the class-IV pyridoxal-phosphate-dependent aminotransferase family.</text>
</comment>
<organism evidence="2 3">
    <name type="scientific">Hymenobacter rigui</name>
    <dbReference type="NCBI Taxonomy" id="334424"/>
    <lineage>
        <taxon>Bacteria</taxon>
        <taxon>Pseudomonadati</taxon>
        <taxon>Bacteroidota</taxon>
        <taxon>Cytophagia</taxon>
        <taxon>Cytophagales</taxon>
        <taxon>Hymenobacteraceae</taxon>
        <taxon>Hymenobacter</taxon>
    </lineage>
</organism>
<dbReference type="GO" id="GO:0003824">
    <property type="term" value="F:catalytic activity"/>
    <property type="evidence" value="ECO:0007669"/>
    <property type="project" value="InterPro"/>
</dbReference>
<reference evidence="2 3" key="1">
    <citation type="submission" date="2018-12" db="EMBL/GenBank/DDBJ databases">
        <authorList>
            <person name="Feng G."/>
            <person name="Zhu H."/>
        </authorList>
    </citation>
    <scope>NUCLEOTIDE SEQUENCE [LARGE SCALE GENOMIC DNA]</scope>
    <source>
        <strain evidence="2 3">KCTC 12533</strain>
    </source>
</reference>
<sequence length="283" mass="31129">MAPAAFFAGMMVLYNSELLPADEVRLPLPNRGLYFNDGFFETLVWESTGLRYLPHHMARMQRAAVALGLQLPSALSTPAALTATVRQLTCTAAEPLQRIRLQLWRAGAGLYAPATEEVQWLMTTQPFQPNNFPITTCGFAETVRTYRSPVSFCKGPNALTYVLAAREREQRGLEEMILLSVDGYVAETVTAAIFWLRGTTLYSAAEATGRVQGVQVGHLRRIAETIGINWQEGLFTSADLLAADAIYTANVAGVRLVKQIGSQRFPSEHSVLQQFFAAATLRA</sequence>
<dbReference type="Gene3D" id="3.30.470.10">
    <property type="match status" value="1"/>
</dbReference>
<dbReference type="PANTHER" id="PTHR42743:SF13">
    <property type="entry name" value="P-LOOP CONTAINING NUCLEOSIDE TRIPHOSPHATE HYDROLASE PROTEIN"/>
    <property type="match status" value="1"/>
</dbReference>
<comment type="caution">
    <text evidence="2">The sequence shown here is derived from an EMBL/GenBank/DDBJ whole genome shotgun (WGS) entry which is preliminary data.</text>
</comment>